<evidence type="ECO:0000313" key="2">
    <source>
        <dbReference type="Proteomes" id="UP000284219"/>
    </source>
</evidence>
<proteinExistence type="predicted"/>
<dbReference type="OrthoDB" id="1739422at2"/>
<organism evidence="1 2">
    <name type="scientific">Ammoniphilus oxalaticus</name>
    <dbReference type="NCBI Taxonomy" id="66863"/>
    <lineage>
        <taxon>Bacteria</taxon>
        <taxon>Bacillati</taxon>
        <taxon>Bacillota</taxon>
        <taxon>Bacilli</taxon>
        <taxon>Bacillales</taxon>
        <taxon>Paenibacillaceae</taxon>
        <taxon>Aneurinibacillus group</taxon>
        <taxon>Ammoniphilus</taxon>
    </lineage>
</organism>
<keyword evidence="2" id="KW-1185">Reference proteome</keyword>
<dbReference type="RefSeq" id="WP_120189747.1">
    <property type="nucleotide sequence ID" value="NZ_MCHY01000008.1"/>
</dbReference>
<accession>A0A419SKH9</accession>
<comment type="caution">
    <text evidence="1">The sequence shown here is derived from an EMBL/GenBank/DDBJ whole genome shotgun (WGS) entry which is preliminary data.</text>
</comment>
<evidence type="ECO:0000313" key="1">
    <source>
        <dbReference type="EMBL" id="RKD24449.1"/>
    </source>
</evidence>
<name>A0A419SKH9_9BACL</name>
<protein>
    <submittedName>
        <fullName evidence="1">Uncharacterized protein</fullName>
    </submittedName>
</protein>
<dbReference type="EMBL" id="MCHY01000008">
    <property type="protein sequence ID" value="RKD24449.1"/>
    <property type="molecule type" value="Genomic_DNA"/>
</dbReference>
<dbReference type="AlphaFoldDB" id="A0A419SKH9"/>
<dbReference type="Proteomes" id="UP000284219">
    <property type="component" value="Unassembled WGS sequence"/>
</dbReference>
<gene>
    <name evidence="1" type="ORF">BEP19_08665</name>
</gene>
<reference evidence="1 2" key="1">
    <citation type="submission" date="2016-08" db="EMBL/GenBank/DDBJ databases">
        <title>Novel Firmicute Genomes.</title>
        <authorList>
            <person name="Poppleton D.I."/>
            <person name="Gribaldo S."/>
        </authorList>
    </citation>
    <scope>NUCLEOTIDE SEQUENCE [LARGE SCALE GENOMIC DNA]</scope>
    <source>
        <strain evidence="1 2">RAOx-1</strain>
    </source>
</reference>
<sequence length="175" mass="20664">MARSRILRRRDRKSIAQWIKKVKKNRLPKDKSERLKIMKHKLALPYEVMGEGSKRLVYDLTKKSVLKVAINEKGLRDNKREIKIYRSAPRNLKKHLAKIRENGAGWLIMDKINQIVPDTKKNKQKLKKLEKRFKKRGIITDDLFSRSKKLKGSNTRLNKKGGMVVIDYGNFKRKK</sequence>